<dbReference type="InterPro" id="IPR023346">
    <property type="entry name" value="Lysozyme-like_dom_sf"/>
</dbReference>
<dbReference type="RefSeq" id="WP_340329021.1">
    <property type="nucleotide sequence ID" value="NZ_JAZHOF010000003.1"/>
</dbReference>
<dbReference type="Proteomes" id="UP001378188">
    <property type="component" value="Unassembled WGS sequence"/>
</dbReference>
<keyword evidence="6" id="KW-1185">Reference proteome</keyword>
<dbReference type="InterPro" id="IPR036365">
    <property type="entry name" value="PGBD-like_sf"/>
</dbReference>
<dbReference type="PROSITE" id="PS51257">
    <property type="entry name" value="PROKAR_LIPOPROTEIN"/>
    <property type="match status" value="1"/>
</dbReference>
<feature type="compositionally biased region" description="Low complexity" evidence="1">
    <location>
        <begin position="408"/>
        <end position="420"/>
    </location>
</feature>
<dbReference type="SUPFAM" id="SSF47090">
    <property type="entry name" value="PGBD-like"/>
    <property type="match status" value="1"/>
</dbReference>
<dbReference type="EMBL" id="JAZHOF010000003">
    <property type="protein sequence ID" value="MEJ8571319.1"/>
    <property type="molecule type" value="Genomic_DNA"/>
</dbReference>
<organism evidence="5 6">
    <name type="scientific">Microbaculum marinum</name>
    <dbReference type="NCBI Taxonomy" id="1764581"/>
    <lineage>
        <taxon>Bacteria</taxon>
        <taxon>Pseudomonadati</taxon>
        <taxon>Pseudomonadota</taxon>
        <taxon>Alphaproteobacteria</taxon>
        <taxon>Hyphomicrobiales</taxon>
        <taxon>Tepidamorphaceae</taxon>
        <taxon>Microbaculum</taxon>
    </lineage>
</organism>
<accession>A0AAW9RCI1</accession>
<dbReference type="Pfam" id="PF01471">
    <property type="entry name" value="PG_binding_1"/>
    <property type="match status" value="1"/>
</dbReference>
<evidence type="ECO:0000259" key="4">
    <source>
        <dbReference type="Pfam" id="PF13406"/>
    </source>
</evidence>
<dbReference type="AlphaFoldDB" id="A0AAW9RCI1"/>
<dbReference type="SUPFAM" id="SSF53955">
    <property type="entry name" value="Lysozyme-like"/>
    <property type="match status" value="1"/>
</dbReference>
<feature type="region of interest" description="Disordered" evidence="1">
    <location>
        <begin position="393"/>
        <end position="430"/>
    </location>
</feature>
<sequence length="430" mass="46065">MSLSSWKSRTFLPLLVLAAPALWAGSVNAQGFASCVANLKAAAVRAGVSQAVANQALNFTQPDEKVLRLSQVQPEFKTPIWDYLGFLVDEQRVRDGQAMMRKYDGVLRAAEQKFGVNRYVIAAVWGVETDFGRETGDSFLPHALATLTCQGGRREDFWRGELIAALKLVTTGDLQLNELYGSWAGAFGQTQFIPSTYQSLAVDFDGDGRRDLVKSVADALGSTANYLRRGGWQPGQSWMIEVRAPAGYNGPTGRTNRASLSSWAQRGVVRADGTALSGGAQAGLLLPAGPNGPGFLVFPNFDAIYSYNRAESYALAISYLADRMAGHPPLRTPWPTDDPGLSRAERLHLQKLLLANGYDIGEADGKIGPVTRAAIADAEKRFGMPETGRAGQKIYRALGGSPSGAPITTGSTGAGETTGSVPTPQQRPLR</sequence>
<dbReference type="PANTHER" id="PTHR30163:SF10">
    <property type="entry name" value="TRANSGLYCOLASE-RELATED"/>
    <property type="match status" value="1"/>
</dbReference>
<feature type="domain" description="Transglycosylase SLT" evidence="4">
    <location>
        <begin position="32"/>
        <end position="322"/>
    </location>
</feature>
<gene>
    <name evidence="5" type="ORF">V3328_07545</name>
</gene>
<dbReference type="Gene3D" id="1.10.8.350">
    <property type="entry name" value="Bacterial muramidase"/>
    <property type="match status" value="1"/>
</dbReference>
<feature type="signal peptide" evidence="2">
    <location>
        <begin position="1"/>
        <end position="29"/>
    </location>
</feature>
<reference evidence="5 6" key="1">
    <citation type="submission" date="2024-02" db="EMBL/GenBank/DDBJ databases">
        <title>Genome analysis and characterization of Microbaculum marinisediminis sp. nov., isolated from marine sediment.</title>
        <authorList>
            <person name="Du Z.-J."/>
            <person name="Ye Y.-Q."/>
            <person name="Zhang Z.-R."/>
            <person name="Yuan S.-M."/>
            <person name="Zhang X.-Y."/>
        </authorList>
    </citation>
    <scope>NUCLEOTIDE SEQUENCE [LARGE SCALE GENOMIC DNA]</scope>
    <source>
        <strain evidence="5 6">SDUM1044001</strain>
    </source>
</reference>
<proteinExistence type="predicted"/>
<dbReference type="InterPro" id="IPR036366">
    <property type="entry name" value="PGBDSf"/>
</dbReference>
<evidence type="ECO:0000256" key="2">
    <source>
        <dbReference type="SAM" id="SignalP"/>
    </source>
</evidence>
<feature type="compositionally biased region" description="Polar residues" evidence="1">
    <location>
        <begin position="421"/>
        <end position="430"/>
    </location>
</feature>
<evidence type="ECO:0000313" key="5">
    <source>
        <dbReference type="EMBL" id="MEJ8571319.1"/>
    </source>
</evidence>
<evidence type="ECO:0000256" key="1">
    <source>
        <dbReference type="SAM" id="MobiDB-lite"/>
    </source>
</evidence>
<evidence type="ECO:0000313" key="6">
    <source>
        <dbReference type="Proteomes" id="UP001378188"/>
    </source>
</evidence>
<protein>
    <submittedName>
        <fullName evidence="5">Lytic murein transglycosylase</fullName>
    </submittedName>
</protein>
<dbReference type="InterPro" id="IPR011970">
    <property type="entry name" value="MltB_2"/>
</dbReference>
<dbReference type="InterPro" id="IPR043426">
    <property type="entry name" value="MltB-like"/>
</dbReference>
<dbReference type="InterPro" id="IPR002477">
    <property type="entry name" value="Peptidoglycan-bd-like"/>
</dbReference>
<name>A0AAW9RCI1_9HYPH</name>
<dbReference type="GO" id="GO:0008933">
    <property type="term" value="F:peptidoglycan lytic transglycosylase activity"/>
    <property type="evidence" value="ECO:0007669"/>
    <property type="project" value="TreeGrafter"/>
</dbReference>
<dbReference type="PANTHER" id="PTHR30163">
    <property type="entry name" value="MEMBRANE-BOUND LYTIC MUREIN TRANSGLYCOSYLASE B"/>
    <property type="match status" value="1"/>
</dbReference>
<dbReference type="Gene3D" id="1.10.101.10">
    <property type="entry name" value="PGBD-like superfamily/PGBD"/>
    <property type="match status" value="1"/>
</dbReference>
<evidence type="ECO:0000259" key="3">
    <source>
        <dbReference type="Pfam" id="PF01471"/>
    </source>
</evidence>
<dbReference type="CDD" id="cd13399">
    <property type="entry name" value="Slt35-like"/>
    <property type="match status" value="1"/>
</dbReference>
<keyword evidence="2" id="KW-0732">Signal</keyword>
<dbReference type="InterPro" id="IPR031304">
    <property type="entry name" value="SLT_2"/>
</dbReference>
<dbReference type="GO" id="GO:0009253">
    <property type="term" value="P:peptidoglycan catabolic process"/>
    <property type="evidence" value="ECO:0007669"/>
    <property type="project" value="TreeGrafter"/>
</dbReference>
<dbReference type="Pfam" id="PF13406">
    <property type="entry name" value="SLT_2"/>
    <property type="match status" value="1"/>
</dbReference>
<feature type="chain" id="PRO_5043959429" evidence="2">
    <location>
        <begin position="30"/>
        <end position="430"/>
    </location>
</feature>
<dbReference type="NCBIfam" id="TIGR02283">
    <property type="entry name" value="MltB_2"/>
    <property type="match status" value="1"/>
</dbReference>
<feature type="domain" description="Peptidoglycan binding-like" evidence="3">
    <location>
        <begin position="343"/>
        <end position="398"/>
    </location>
</feature>
<dbReference type="Gene3D" id="1.10.530.10">
    <property type="match status" value="1"/>
</dbReference>
<comment type="caution">
    <text evidence="5">The sequence shown here is derived from an EMBL/GenBank/DDBJ whole genome shotgun (WGS) entry which is preliminary data.</text>
</comment>